<keyword evidence="9 10" id="KW-0624">Polysaccharide degradation</keyword>
<dbReference type="PANTHER" id="PTHR42061">
    <property type="entry name" value="ENDO-CHITOSANASE"/>
    <property type="match status" value="1"/>
</dbReference>
<evidence type="ECO:0000256" key="7">
    <source>
        <dbReference type="ARBA" id="ARBA00023277"/>
    </source>
</evidence>
<proteinExistence type="inferred from homology"/>
<reference evidence="11" key="1">
    <citation type="submission" date="2021-03" db="EMBL/GenBank/DDBJ databases">
        <authorList>
            <person name="Tagirdzhanova G."/>
        </authorList>
    </citation>
    <scope>NUCLEOTIDE SEQUENCE</scope>
</reference>
<keyword evidence="5" id="KW-0732">Signal</keyword>
<gene>
    <name evidence="11" type="ORF">HETSPECPRED_002425</name>
</gene>
<evidence type="ECO:0000256" key="8">
    <source>
        <dbReference type="ARBA" id="ARBA00023295"/>
    </source>
</evidence>
<dbReference type="GO" id="GO:0000272">
    <property type="term" value="P:polysaccharide catabolic process"/>
    <property type="evidence" value="ECO:0007669"/>
    <property type="project" value="UniProtKB-KW"/>
</dbReference>
<organism evidence="11 12">
    <name type="scientific">Heterodermia speciosa</name>
    <dbReference type="NCBI Taxonomy" id="116794"/>
    <lineage>
        <taxon>Eukaryota</taxon>
        <taxon>Fungi</taxon>
        <taxon>Dikarya</taxon>
        <taxon>Ascomycota</taxon>
        <taxon>Pezizomycotina</taxon>
        <taxon>Lecanoromycetes</taxon>
        <taxon>OSLEUM clade</taxon>
        <taxon>Lecanoromycetidae</taxon>
        <taxon>Caliciales</taxon>
        <taxon>Physciaceae</taxon>
        <taxon>Heterodermia</taxon>
    </lineage>
</organism>
<comment type="caution">
    <text evidence="11">The sequence shown here is derived from an EMBL/GenBank/DDBJ whole genome shotgun (WGS) entry which is preliminary data.</text>
</comment>
<evidence type="ECO:0000256" key="10">
    <source>
        <dbReference type="RuleBase" id="RU361208"/>
    </source>
</evidence>
<dbReference type="EC" id="3.2.1.132" evidence="10"/>
<evidence type="ECO:0000313" key="12">
    <source>
        <dbReference type="Proteomes" id="UP000664521"/>
    </source>
</evidence>
<evidence type="ECO:0000256" key="1">
    <source>
        <dbReference type="ARBA" id="ARBA00000405"/>
    </source>
</evidence>
<evidence type="ECO:0000256" key="4">
    <source>
        <dbReference type="ARBA" id="ARBA00022525"/>
    </source>
</evidence>
<dbReference type="OrthoDB" id="4756206at2759"/>
<evidence type="ECO:0000313" key="11">
    <source>
        <dbReference type="EMBL" id="CAF9940498.1"/>
    </source>
</evidence>
<comment type="catalytic activity">
    <reaction evidence="1 10">
        <text>Endohydrolysis of beta-(1-&gt;4)-linkages between D-glucosamine residues in a partly acetylated chitosan.</text>
        <dbReference type="EC" id="3.2.1.132"/>
    </reaction>
</comment>
<evidence type="ECO:0000256" key="6">
    <source>
        <dbReference type="ARBA" id="ARBA00022801"/>
    </source>
</evidence>
<dbReference type="Pfam" id="PF07335">
    <property type="entry name" value="Glyco_hydro_75"/>
    <property type="match status" value="1"/>
</dbReference>
<name>A0A8H3J4E8_9LECA</name>
<dbReference type="GO" id="GO:0005576">
    <property type="term" value="C:extracellular region"/>
    <property type="evidence" value="ECO:0007669"/>
    <property type="project" value="UniProtKB-SubCell"/>
</dbReference>
<dbReference type="Proteomes" id="UP000664521">
    <property type="component" value="Unassembled WGS sequence"/>
</dbReference>
<keyword evidence="7" id="KW-0119">Carbohydrate metabolism</keyword>
<comment type="subcellular location">
    <subcellularLocation>
        <location evidence="2 10">Secreted</location>
    </subcellularLocation>
</comment>
<comment type="similarity">
    <text evidence="3 10">Belongs to the glycosyl hydrolase 75 family.</text>
</comment>
<dbReference type="GO" id="GO:0016977">
    <property type="term" value="F:chitosanase activity"/>
    <property type="evidence" value="ECO:0007669"/>
    <property type="project" value="UniProtKB-EC"/>
</dbReference>
<keyword evidence="4" id="KW-0964">Secreted</keyword>
<evidence type="ECO:0000256" key="2">
    <source>
        <dbReference type="ARBA" id="ARBA00004613"/>
    </source>
</evidence>
<keyword evidence="12" id="KW-1185">Reference proteome</keyword>
<comment type="function">
    <text evidence="10">Chitosanase catalyzing the endo-type cleavage of chitosan, the deacylated form of chitin. Chitosanase may be crucial in the degradation of the deacetylated portion of chitin in the fungal cell wall.</text>
</comment>
<dbReference type="EMBL" id="CAJPDS010000155">
    <property type="protein sequence ID" value="CAF9940498.1"/>
    <property type="molecule type" value="Genomic_DNA"/>
</dbReference>
<dbReference type="PANTHER" id="PTHR42061:SF6">
    <property type="entry name" value="ENDO-CHITOSANASE"/>
    <property type="match status" value="1"/>
</dbReference>
<dbReference type="InterPro" id="IPR009939">
    <property type="entry name" value="Chitosanase_fungal"/>
</dbReference>
<evidence type="ECO:0000256" key="3">
    <source>
        <dbReference type="ARBA" id="ARBA00007799"/>
    </source>
</evidence>
<protein>
    <recommendedName>
        <fullName evidence="10">Endo-chitosanase</fullName>
        <ecNumber evidence="10">3.2.1.132</ecNumber>
    </recommendedName>
</protein>
<keyword evidence="6 10" id="KW-0378">Hydrolase</keyword>
<accession>A0A8H3J4E8</accession>
<keyword evidence="8 10" id="KW-0326">Glycosidase</keyword>
<sequence>MDIDCDGIQKGGDGRCGSSTDTQSQTAFQGQIPGNVIKDLNANIHPYVVFGNYGDYSPTFDPKAHGIKPLSVMAVVCGDKLIYGVWGDTNGDDAEYPLVGEASLSLATACYGHSVNGNNGHDGTDVLYVAFTGDEAVPGKSANWKADNYDDFEASIQTLGDKLIKRLS</sequence>
<evidence type="ECO:0000256" key="9">
    <source>
        <dbReference type="ARBA" id="ARBA00023326"/>
    </source>
</evidence>
<dbReference type="AlphaFoldDB" id="A0A8H3J4E8"/>
<evidence type="ECO:0000256" key="5">
    <source>
        <dbReference type="ARBA" id="ARBA00022729"/>
    </source>
</evidence>